<evidence type="ECO:0000313" key="1">
    <source>
        <dbReference type="EMBL" id="MPN30372.1"/>
    </source>
</evidence>
<name>A0A645GWF4_9ZZZZ</name>
<reference evidence="1" key="1">
    <citation type="submission" date="2019-08" db="EMBL/GenBank/DDBJ databases">
        <authorList>
            <person name="Kucharzyk K."/>
            <person name="Murdoch R.W."/>
            <person name="Higgins S."/>
            <person name="Loffler F."/>
        </authorList>
    </citation>
    <scope>NUCLEOTIDE SEQUENCE</scope>
</reference>
<comment type="caution">
    <text evidence="1">The sequence shown here is derived from an EMBL/GenBank/DDBJ whole genome shotgun (WGS) entry which is preliminary data.</text>
</comment>
<proteinExistence type="predicted"/>
<protein>
    <submittedName>
        <fullName evidence="1">Uncharacterized protein</fullName>
    </submittedName>
</protein>
<accession>A0A645GWF4</accession>
<organism evidence="1">
    <name type="scientific">bioreactor metagenome</name>
    <dbReference type="NCBI Taxonomy" id="1076179"/>
    <lineage>
        <taxon>unclassified sequences</taxon>
        <taxon>metagenomes</taxon>
        <taxon>ecological metagenomes</taxon>
    </lineage>
</organism>
<sequence>MELLTYALESGKRVLSIRSKEELSNYLGENSMNIEFCGNISKITDLVASILEGGKHV</sequence>
<dbReference type="EMBL" id="VSSQ01081469">
    <property type="protein sequence ID" value="MPN30372.1"/>
    <property type="molecule type" value="Genomic_DNA"/>
</dbReference>
<dbReference type="AlphaFoldDB" id="A0A645GWF4"/>
<gene>
    <name evidence="1" type="ORF">SDC9_177843</name>
</gene>